<keyword evidence="7" id="KW-1185">Reference proteome</keyword>
<dbReference type="OrthoDB" id="5418434at2759"/>
<evidence type="ECO:0000256" key="1">
    <source>
        <dbReference type="ARBA" id="ARBA00004123"/>
    </source>
</evidence>
<dbReference type="STRING" id="212818.A0A0D1ZDL2"/>
<evidence type="ECO:0000256" key="4">
    <source>
        <dbReference type="RuleBase" id="RU364147"/>
    </source>
</evidence>
<keyword evidence="4" id="KW-0804">Transcription</keyword>
<dbReference type="InterPro" id="IPR019404">
    <property type="entry name" value="Mediator_Med11"/>
</dbReference>
<evidence type="ECO:0000256" key="2">
    <source>
        <dbReference type="ARBA" id="ARBA00008186"/>
    </source>
</evidence>
<feature type="compositionally biased region" description="Basic and acidic residues" evidence="5">
    <location>
        <begin position="162"/>
        <end position="172"/>
    </location>
</feature>
<comment type="subcellular location">
    <subcellularLocation>
        <location evidence="1 4">Nucleus</location>
    </subcellularLocation>
</comment>
<feature type="region of interest" description="Disordered" evidence="5">
    <location>
        <begin position="162"/>
        <end position="193"/>
    </location>
</feature>
<comment type="function">
    <text evidence="4">Component of the Mediator complex, a coactivator involved in the regulated transcription of nearly all RNA polymerase II-dependent genes. Mediator functions as a bridge to convey information from gene-specific regulatory proteins to the basal RNA polymerase II transcription machinery. Mediator is recruited to promoters by direct interactions with regulatory proteins and serves as a scaffold for the assembly of a functional pre-initiation complex with RNA polymerase II and the general transcription factors.</text>
</comment>
<keyword evidence="4" id="KW-0805">Transcription regulation</keyword>
<evidence type="ECO:0000256" key="3">
    <source>
        <dbReference type="ARBA" id="ARBA00023242"/>
    </source>
</evidence>
<comment type="similarity">
    <text evidence="2 4">Belongs to the Mediator complex subunit 11 family.</text>
</comment>
<comment type="subunit">
    <text evidence="4">Component of the Mediator complex.</text>
</comment>
<name>A0A0D1ZDL2_EXOME</name>
<dbReference type="GO" id="GO:0016592">
    <property type="term" value="C:mediator complex"/>
    <property type="evidence" value="ECO:0007669"/>
    <property type="project" value="InterPro"/>
</dbReference>
<evidence type="ECO:0000256" key="5">
    <source>
        <dbReference type="SAM" id="MobiDB-lite"/>
    </source>
</evidence>
<feature type="region of interest" description="Disordered" evidence="5">
    <location>
        <begin position="102"/>
        <end position="137"/>
    </location>
</feature>
<protein>
    <recommendedName>
        <fullName evidence="4">Mediator of RNA polymerase II transcription subunit 11</fullName>
    </recommendedName>
    <alternativeName>
        <fullName evidence="4">Mediator complex subunit 11</fullName>
    </alternativeName>
</protein>
<keyword evidence="3 4" id="KW-0539">Nucleus</keyword>
<organism evidence="6 7">
    <name type="scientific">Exophiala mesophila</name>
    <name type="common">Black yeast-like fungus</name>
    <dbReference type="NCBI Taxonomy" id="212818"/>
    <lineage>
        <taxon>Eukaryota</taxon>
        <taxon>Fungi</taxon>
        <taxon>Dikarya</taxon>
        <taxon>Ascomycota</taxon>
        <taxon>Pezizomycotina</taxon>
        <taxon>Eurotiomycetes</taxon>
        <taxon>Chaetothyriomycetidae</taxon>
        <taxon>Chaetothyriales</taxon>
        <taxon>Herpotrichiellaceae</taxon>
        <taxon>Exophiala</taxon>
    </lineage>
</organism>
<dbReference type="EMBL" id="KN847522">
    <property type="protein sequence ID" value="KIV92802.1"/>
    <property type="molecule type" value="Genomic_DNA"/>
</dbReference>
<proteinExistence type="inferred from homology"/>
<feature type="compositionally biased region" description="Gly residues" evidence="5">
    <location>
        <begin position="118"/>
        <end position="129"/>
    </location>
</feature>
<dbReference type="RefSeq" id="XP_016224376.1">
    <property type="nucleotide sequence ID" value="XM_016368588.1"/>
</dbReference>
<accession>A0A0D1ZDL2</accession>
<dbReference type="GeneID" id="27321913"/>
<dbReference type="VEuPathDB" id="FungiDB:PV10_04068"/>
<dbReference type="Pfam" id="PF10280">
    <property type="entry name" value="Med11"/>
    <property type="match status" value="1"/>
</dbReference>
<keyword evidence="4" id="KW-0010">Activator</keyword>
<dbReference type="OMA" id="HSIDVRM"/>
<dbReference type="GO" id="GO:0003712">
    <property type="term" value="F:transcription coregulator activity"/>
    <property type="evidence" value="ECO:0007669"/>
    <property type="project" value="InterPro"/>
</dbReference>
<evidence type="ECO:0000313" key="7">
    <source>
        <dbReference type="Proteomes" id="UP000054302"/>
    </source>
</evidence>
<feature type="compositionally biased region" description="Basic and acidic residues" evidence="5">
    <location>
        <begin position="183"/>
        <end position="193"/>
    </location>
</feature>
<dbReference type="AlphaFoldDB" id="A0A0D1ZDL2"/>
<reference evidence="6 7" key="1">
    <citation type="submission" date="2015-01" db="EMBL/GenBank/DDBJ databases">
        <title>The Genome Sequence of Exophiala mesophila CBS40295.</title>
        <authorList>
            <consortium name="The Broad Institute Genomics Platform"/>
            <person name="Cuomo C."/>
            <person name="de Hoog S."/>
            <person name="Gorbushina A."/>
            <person name="Stielow B."/>
            <person name="Teixiera M."/>
            <person name="Abouelleil A."/>
            <person name="Chapman S.B."/>
            <person name="Priest M."/>
            <person name="Young S.K."/>
            <person name="Wortman J."/>
            <person name="Nusbaum C."/>
            <person name="Birren B."/>
        </authorList>
    </citation>
    <scope>NUCLEOTIDE SEQUENCE [LARGE SCALE GENOMIC DNA]</scope>
    <source>
        <strain evidence="6 7">CBS 40295</strain>
    </source>
</reference>
<dbReference type="HOGENOM" id="CLU_094325_1_1_1"/>
<dbReference type="GO" id="GO:0006357">
    <property type="term" value="P:regulation of transcription by RNA polymerase II"/>
    <property type="evidence" value="ECO:0007669"/>
    <property type="project" value="InterPro"/>
</dbReference>
<gene>
    <name evidence="4" type="primary">MED11</name>
    <name evidence="6" type="ORF">PV10_04068</name>
</gene>
<dbReference type="Proteomes" id="UP000054302">
    <property type="component" value="Unassembled WGS sequence"/>
</dbReference>
<evidence type="ECO:0000313" key="6">
    <source>
        <dbReference type="EMBL" id="KIV92802.1"/>
    </source>
</evidence>
<sequence>MEADPPESANVKGHESPFTPAERIAELNAIDQSISTLLSAASDVIGILSNEPSSETQERALRNPTSARSAFQDAASTYFTTLSSIDVRLRRQVYALEEAGLVKPGDDRDPKRGRKVGGEYGIERTGGGPLDPSWLSARASDKVGSGMKAELLAQARVFIEKSEGRSAEKNLDENSTDLPRSTSGEDRRDHDVG</sequence>
<dbReference type="Gene3D" id="1.10.287.3490">
    <property type="match status" value="1"/>
</dbReference>